<keyword evidence="2" id="KW-0472">Membrane</keyword>
<evidence type="ECO:0000313" key="4">
    <source>
        <dbReference type="Proteomes" id="UP000663090"/>
    </source>
</evidence>
<organism evidence="3 4">
    <name type="scientific">Myxococcus landrumensis</name>
    <dbReference type="NCBI Taxonomy" id="2813577"/>
    <lineage>
        <taxon>Bacteria</taxon>
        <taxon>Pseudomonadati</taxon>
        <taxon>Myxococcota</taxon>
        <taxon>Myxococcia</taxon>
        <taxon>Myxococcales</taxon>
        <taxon>Cystobacterineae</taxon>
        <taxon>Myxococcaceae</taxon>
        <taxon>Myxococcus</taxon>
    </lineage>
</organism>
<feature type="transmembrane region" description="Helical" evidence="2">
    <location>
        <begin position="148"/>
        <end position="170"/>
    </location>
</feature>
<name>A0ABX7N309_9BACT</name>
<evidence type="ECO:0000256" key="2">
    <source>
        <dbReference type="SAM" id="Phobius"/>
    </source>
</evidence>
<evidence type="ECO:0000313" key="3">
    <source>
        <dbReference type="EMBL" id="QSQ11776.1"/>
    </source>
</evidence>
<sequence>MAFSMQFLHREEFESRTVRALGGGACMGIFAALALRLWEPFQHVVHLSLEPGYFAVVAAALAAAKPTKGYALGLRAALTVLPVFPFFFAAPTPLPQSVAGCIAAALVAWLGHGREGAGSSTSVAASAAAAGVLTPVGLYVQQVMDANFLGGTGLLSLVLGYACVALFWSIGTLPSHLVLHTDAVEARGNALKGALKGEAQELTVRAVGLYQHCKTAVLRMPPSPGRQELLDVLEKMASESFSLAEAHAALTAQLDSVVAHDVDAQVKELRARAAAIQDSVARRQLELAASSLGEELNHLDALSRKRERLLAQLHAQVALLERARVSFIGAQGHELGAKGEQAAQLARKLKGLGDESAIPPAPVEPLSEQDAARPASDGSRVPN</sequence>
<dbReference type="EMBL" id="CP071091">
    <property type="protein sequence ID" value="QSQ11776.1"/>
    <property type="molecule type" value="Genomic_DNA"/>
</dbReference>
<proteinExistence type="predicted"/>
<keyword evidence="2" id="KW-0812">Transmembrane</keyword>
<evidence type="ECO:0000256" key="1">
    <source>
        <dbReference type="SAM" id="MobiDB-lite"/>
    </source>
</evidence>
<feature type="transmembrane region" description="Helical" evidence="2">
    <location>
        <begin position="20"/>
        <end position="38"/>
    </location>
</feature>
<feature type="transmembrane region" description="Helical" evidence="2">
    <location>
        <begin position="70"/>
        <end position="88"/>
    </location>
</feature>
<dbReference type="RefSeq" id="WP_206713516.1">
    <property type="nucleotide sequence ID" value="NZ_CP071091.1"/>
</dbReference>
<keyword evidence="4" id="KW-1185">Reference proteome</keyword>
<keyword evidence="2" id="KW-1133">Transmembrane helix</keyword>
<reference evidence="3 4" key="1">
    <citation type="submission" date="2021-02" db="EMBL/GenBank/DDBJ databases">
        <title>De Novo genome assembly of isolated myxobacteria.</title>
        <authorList>
            <person name="Stevens D.C."/>
        </authorList>
    </citation>
    <scope>NUCLEOTIDE SEQUENCE [LARGE SCALE GENOMIC DNA]</scope>
    <source>
        <strain evidence="3 4">SCHIC003</strain>
    </source>
</reference>
<feature type="transmembrane region" description="Helical" evidence="2">
    <location>
        <begin position="44"/>
        <end position="63"/>
    </location>
</feature>
<accession>A0ABX7N309</accession>
<feature type="region of interest" description="Disordered" evidence="1">
    <location>
        <begin position="351"/>
        <end position="383"/>
    </location>
</feature>
<dbReference type="Proteomes" id="UP000663090">
    <property type="component" value="Chromosome"/>
</dbReference>
<gene>
    <name evidence="3" type="ORF">JY572_25690</name>
</gene>
<protein>
    <submittedName>
        <fullName evidence="3">Uncharacterized protein</fullName>
    </submittedName>
</protein>
<feature type="transmembrane region" description="Helical" evidence="2">
    <location>
        <begin position="123"/>
        <end position="142"/>
    </location>
</feature>